<organism evidence="2 3">
    <name type="scientific">Botryosphaeria dothidea</name>
    <dbReference type="NCBI Taxonomy" id="55169"/>
    <lineage>
        <taxon>Eukaryota</taxon>
        <taxon>Fungi</taxon>
        <taxon>Dikarya</taxon>
        <taxon>Ascomycota</taxon>
        <taxon>Pezizomycotina</taxon>
        <taxon>Dothideomycetes</taxon>
        <taxon>Dothideomycetes incertae sedis</taxon>
        <taxon>Botryosphaeriales</taxon>
        <taxon>Botryosphaeriaceae</taxon>
        <taxon>Botryosphaeria</taxon>
    </lineage>
</organism>
<dbReference type="Proteomes" id="UP000572817">
    <property type="component" value="Unassembled WGS sequence"/>
</dbReference>
<accession>A0A8H4INF3</accession>
<reference evidence="2" key="1">
    <citation type="submission" date="2020-04" db="EMBL/GenBank/DDBJ databases">
        <title>Genome Assembly and Annotation of Botryosphaeria dothidea sdau 11-99, a Latent Pathogen of Apple Fruit Ring Rot in China.</title>
        <authorList>
            <person name="Yu C."/>
            <person name="Diao Y."/>
            <person name="Lu Q."/>
            <person name="Zhao J."/>
            <person name="Cui S."/>
            <person name="Peng C."/>
            <person name="He B."/>
            <person name="Liu H."/>
        </authorList>
    </citation>
    <scope>NUCLEOTIDE SEQUENCE [LARGE SCALE GENOMIC DNA]</scope>
    <source>
        <strain evidence="2">Sdau11-99</strain>
    </source>
</reference>
<evidence type="ECO:0000256" key="1">
    <source>
        <dbReference type="SAM" id="MobiDB-lite"/>
    </source>
</evidence>
<dbReference type="EMBL" id="WWBZ02000051">
    <property type="protein sequence ID" value="KAF4304291.1"/>
    <property type="molecule type" value="Genomic_DNA"/>
</dbReference>
<protein>
    <submittedName>
        <fullName evidence="2">Uncharacterized protein</fullName>
    </submittedName>
</protein>
<proteinExistence type="predicted"/>
<feature type="compositionally biased region" description="Polar residues" evidence="1">
    <location>
        <begin position="7"/>
        <end position="19"/>
    </location>
</feature>
<feature type="region of interest" description="Disordered" evidence="1">
    <location>
        <begin position="1"/>
        <end position="41"/>
    </location>
</feature>
<feature type="region of interest" description="Disordered" evidence="1">
    <location>
        <begin position="63"/>
        <end position="109"/>
    </location>
</feature>
<dbReference type="OrthoDB" id="3945073at2759"/>
<gene>
    <name evidence="2" type="ORF">GTA08_BOTSDO08118</name>
</gene>
<name>A0A8H4INF3_9PEZI</name>
<comment type="caution">
    <text evidence="2">The sequence shown here is derived from an EMBL/GenBank/DDBJ whole genome shotgun (WGS) entry which is preliminary data.</text>
</comment>
<evidence type="ECO:0000313" key="2">
    <source>
        <dbReference type="EMBL" id="KAF4304291.1"/>
    </source>
</evidence>
<feature type="region of interest" description="Disordered" evidence="1">
    <location>
        <begin position="127"/>
        <end position="151"/>
    </location>
</feature>
<feature type="compositionally biased region" description="Low complexity" evidence="1">
    <location>
        <begin position="64"/>
        <end position="94"/>
    </location>
</feature>
<evidence type="ECO:0000313" key="3">
    <source>
        <dbReference type="Proteomes" id="UP000572817"/>
    </source>
</evidence>
<feature type="compositionally biased region" description="Polar residues" evidence="1">
    <location>
        <begin position="133"/>
        <end position="151"/>
    </location>
</feature>
<dbReference type="AlphaFoldDB" id="A0A8H4INF3"/>
<keyword evidence="3" id="KW-1185">Reference proteome</keyword>
<sequence>MQRDGDTSANTPHNLTNAPSSPPPDKEHYHQAPSLSSYAASDTYTEDEFVVIEWEEDEAERAIDLTSSADLSSSAADLSTSTTSDLSSSATSSAQQSWHGAPHDNNLSDHMKRDWYQVWLRDKTVEKSDPWGFSSTGASRTASPSRNGATA</sequence>